<dbReference type="GO" id="GO:0016887">
    <property type="term" value="F:ATP hydrolysis activity"/>
    <property type="evidence" value="ECO:0007669"/>
    <property type="project" value="InterPro"/>
</dbReference>
<protein>
    <submittedName>
        <fullName evidence="2">ATP-binding protein</fullName>
    </submittedName>
</protein>
<keyword evidence="2" id="KW-0547">Nucleotide-binding</keyword>
<dbReference type="Gene3D" id="3.40.50.300">
    <property type="entry name" value="P-loop containing nucleotide triphosphate hydrolases"/>
    <property type="match status" value="1"/>
</dbReference>
<gene>
    <name evidence="2" type="ORF">G7024_23265</name>
</gene>
<dbReference type="EMBL" id="JAAMRD010000032">
    <property type="protein sequence ID" value="MBA1307306.1"/>
    <property type="molecule type" value="Genomic_DNA"/>
</dbReference>
<evidence type="ECO:0000313" key="2">
    <source>
        <dbReference type="EMBL" id="MBA1307306.1"/>
    </source>
</evidence>
<organism evidence="2 3">
    <name type="scientific">Stutzerimonas stutzeri</name>
    <name type="common">Pseudomonas stutzeri</name>
    <dbReference type="NCBI Taxonomy" id="316"/>
    <lineage>
        <taxon>Bacteria</taxon>
        <taxon>Pseudomonadati</taxon>
        <taxon>Pseudomonadota</taxon>
        <taxon>Gammaproteobacteria</taxon>
        <taxon>Pseudomonadales</taxon>
        <taxon>Pseudomonadaceae</taxon>
        <taxon>Stutzerimonas</taxon>
    </lineage>
</organism>
<name>A0AA40RWV5_STUST</name>
<dbReference type="InterPro" id="IPR049945">
    <property type="entry name" value="AAA_22"/>
</dbReference>
<dbReference type="SUPFAM" id="SSF52540">
    <property type="entry name" value="P-loop containing nucleoside triphosphate hydrolases"/>
    <property type="match status" value="1"/>
</dbReference>
<dbReference type="GO" id="GO:0005524">
    <property type="term" value="F:ATP binding"/>
    <property type="evidence" value="ECO:0007669"/>
    <property type="project" value="UniProtKB-KW"/>
</dbReference>
<reference evidence="2" key="1">
    <citation type="submission" date="2020-02" db="EMBL/GenBank/DDBJ databases">
        <title>Synteny-based analysis reveals conserved mechanism for high triclosan tolerance in Pseudomonas, as well as instances of horizontal transfer.</title>
        <authorList>
            <person name="Mcfarland A.G."/>
            <person name="Bertucci H.K."/>
            <person name="Litmann E."/>
            <person name="Shen J."/>
            <person name="Huttenhower C."/>
            <person name="Hartmann E.M."/>
        </authorList>
    </citation>
    <scope>NUCLEOTIDE SEQUENCE</scope>
    <source>
        <strain evidence="2">109A1</strain>
    </source>
</reference>
<evidence type="ECO:0000259" key="1">
    <source>
        <dbReference type="Pfam" id="PF13401"/>
    </source>
</evidence>
<dbReference type="Pfam" id="PF13401">
    <property type="entry name" value="AAA_22"/>
    <property type="match status" value="1"/>
</dbReference>
<feature type="domain" description="ORC1/DEAH AAA+ ATPase" evidence="1">
    <location>
        <begin position="35"/>
        <end position="170"/>
    </location>
</feature>
<evidence type="ECO:0000313" key="3">
    <source>
        <dbReference type="Proteomes" id="UP001138621"/>
    </source>
</evidence>
<proteinExistence type="predicted"/>
<dbReference type="RefSeq" id="WP_023100478.1">
    <property type="nucleotide sequence ID" value="NZ_CP069268.1"/>
</dbReference>
<keyword evidence="2" id="KW-0067">ATP-binding</keyword>
<sequence length="313" mass="35796">MDFLHPLLSTEYQLNTPTLMSVVQNACFKVLMRKTGVVFTGEPRIGKTRCCEALVHEIPKKFHNVYAFMIAATNKDIHPQYSSIVHQLIEMEEIRPSTRTTFIQRQAMLIERLKIRAAANNAKQIVMLIDELQRLSAGDFNQLADLYNKLRACNITLTVVSFAMPSIEKRVVEFLSNDDRHIIGRFLSDIRPLYGVTNQKQLCTILSLYDTDSPFPDNPRDSFTKDLLPKAYARNFRLADLSEDIWREMSRVASGKYVNNLPMQHLTQTIAYLFLILSHEDCSTLVVAVDLIEEAVRESNFQEFCRSINGGGQ</sequence>
<comment type="caution">
    <text evidence="2">The sequence shown here is derived from an EMBL/GenBank/DDBJ whole genome shotgun (WGS) entry which is preliminary data.</text>
</comment>
<dbReference type="AlphaFoldDB" id="A0AA40RWV5"/>
<dbReference type="Proteomes" id="UP001138621">
    <property type="component" value="Unassembled WGS sequence"/>
</dbReference>
<dbReference type="InterPro" id="IPR027417">
    <property type="entry name" value="P-loop_NTPase"/>
</dbReference>
<accession>A0AA40RWV5</accession>